<evidence type="ECO:0000313" key="11">
    <source>
        <dbReference type="Proteomes" id="UP000671852"/>
    </source>
</evidence>
<dbReference type="InterPro" id="IPR018448">
    <property type="entry name" value="TatB"/>
</dbReference>
<keyword evidence="8 9" id="KW-0472">Membrane</keyword>
<dbReference type="PANTHER" id="PTHR33162:SF1">
    <property type="entry name" value="SEC-INDEPENDENT PROTEIN TRANSLOCASE PROTEIN TATA, CHLOROPLASTIC"/>
    <property type="match status" value="1"/>
</dbReference>
<dbReference type="GO" id="GO:0008320">
    <property type="term" value="F:protein transmembrane transporter activity"/>
    <property type="evidence" value="ECO:0007669"/>
    <property type="project" value="UniProtKB-UniRule"/>
</dbReference>
<dbReference type="Proteomes" id="UP000671852">
    <property type="component" value="Chromosome"/>
</dbReference>
<accession>A0A975GDE3</accession>
<name>A0A975GDE3_9BACT</name>
<reference evidence="10" key="2">
    <citation type="submission" date="2021-04" db="EMBL/GenBank/DDBJ databases">
        <title>Isolation and characterization of a novel species of the genus Sulfurimonas.</title>
        <authorList>
            <person name="Fukui M."/>
        </authorList>
    </citation>
    <scope>NUCLEOTIDE SEQUENCE</scope>
    <source>
        <strain evidence="10">H1576</strain>
    </source>
</reference>
<evidence type="ECO:0000256" key="1">
    <source>
        <dbReference type="ARBA" id="ARBA00004167"/>
    </source>
</evidence>
<dbReference type="AlphaFoldDB" id="A0A975GDE3"/>
<comment type="subcellular location">
    <subcellularLocation>
        <location evidence="9">Cell membrane</location>
        <topology evidence="9">Single-pass membrane protein</topology>
    </subcellularLocation>
    <subcellularLocation>
        <location evidence="1">Membrane</location>
        <topology evidence="1">Single-pass membrane protein</topology>
    </subcellularLocation>
</comment>
<dbReference type="KEGG" id="saqt:GJV85_10395"/>
<dbReference type="HAMAP" id="MF_00237">
    <property type="entry name" value="TatB"/>
    <property type="match status" value="1"/>
</dbReference>
<dbReference type="RefSeq" id="WP_207561319.1">
    <property type="nucleotide sequence ID" value="NZ_CP046072.1"/>
</dbReference>
<dbReference type="GO" id="GO:0033281">
    <property type="term" value="C:TAT protein transport complex"/>
    <property type="evidence" value="ECO:0007669"/>
    <property type="project" value="UniProtKB-UniRule"/>
</dbReference>
<evidence type="ECO:0000256" key="6">
    <source>
        <dbReference type="ARBA" id="ARBA00022989"/>
    </source>
</evidence>
<keyword evidence="6 9" id="KW-1133">Transmembrane helix</keyword>
<dbReference type="EMBL" id="CP046072">
    <property type="protein sequence ID" value="QSZ42502.1"/>
    <property type="molecule type" value="Genomic_DNA"/>
</dbReference>
<evidence type="ECO:0000256" key="2">
    <source>
        <dbReference type="ARBA" id="ARBA00022448"/>
    </source>
</evidence>
<dbReference type="InterPro" id="IPR003369">
    <property type="entry name" value="TatA/B/E"/>
</dbReference>
<evidence type="ECO:0000256" key="7">
    <source>
        <dbReference type="ARBA" id="ARBA00023010"/>
    </source>
</evidence>
<evidence type="ECO:0000256" key="9">
    <source>
        <dbReference type="HAMAP-Rule" id="MF_00237"/>
    </source>
</evidence>
<evidence type="ECO:0000313" key="10">
    <source>
        <dbReference type="EMBL" id="QSZ42502.1"/>
    </source>
</evidence>
<keyword evidence="3 9" id="KW-1003">Cell membrane</keyword>
<organism evidence="10 11">
    <name type="scientific">Sulfurimonas aquatica</name>
    <dbReference type="NCBI Taxonomy" id="2672570"/>
    <lineage>
        <taxon>Bacteria</taxon>
        <taxon>Pseudomonadati</taxon>
        <taxon>Campylobacterota</taxon>
        <taxon>Epsilonproteobacteria</taxon>
        <taxon>Campylobacterales</taxon>
        <taxon>Sulfurimonadaceae</taxon>
        <taxon>Sulfurimonas</taxon>
    </lineage>
</organism>
<dbReference type="Gene3D" id="1.20.5.3310">
    <property type="match status" value="1"/>
</dbReference>
<comment type="similarity">
    <text evidence="9">Belongs to the TatB family.</text>
</comment>
<gene>
    <name evidence="10" type="primary">tatB</name>
    <name evidence="10" type="ORF">GJV85_10395</name>
</gene>
<keyword evidence="2 9" id="KW-0813">Transport</keyword>
<dbReference type="Pfam" id="PF02416">
    <property type="entry name" value="TatA_B_E"/>
    <property type="match status" value="1"/>
</dbReference>
<evidence type="ECO:0000256" key="3">
    <source>
        <dbReference type="ARBA" id="ARBA00022475"/>
    </source>
</evidence>
<keyword evidence="11" id="KW-1185">Reference proteome</keyword>
<dbReference type="GO" id="GO:0043953">
    <property type="term" value="P:protein transport by the Tat complex"/>
    <property type="evidence" value="ECO:0007669"/>
    <property type="project" value="UniProtKB-UniRule"/>
</dbReference>
<keyword evidence="5 9" id="KW-0653">Protein transport</keyword>
<protein>
    <recommendedName>
        <fullName evidence="9">Sec-independent protein translocase protein TatB homolog</fullName>
    </recommendedName>
</protein>
<reference evidence="10" key="1">
    <citation type="submission" date="2019-11" db="EMBL/GenBank/DDBJ databases">
        <authorList>
            <person name="Kojima H."/>
        </authorList>
    </citation>
    <scope>NUCLEOTIDE SEQUENCE</scope>
    <source>
        <strain evidence="10">H1576</strain>
    </source>
</reference>
<sequence length="133" mass="14496">MFGMGFTEILIIAVIAILFLGPDKLPSAMIDIAKFFKNAKNTLGSVKSTLEEEMHVSDIKKEALAYKAQLEKATSALDDVKNIPNNLGLDTNSFEDTSADAKPEVVVNKSATKAEEVTFAKKSKKIEEDNTDV</sequence>
<evidence type="ECO:0000256" key="8">
    <source>
        <dbReference type="ARBA" id="ARBA00023136"/>
    </source>
</evidence>
<keyword evidence="4 9" id="KW-0812">Transmembrane</keyword>
<dbReference type="PRINTS" id="PR01506">
    <property type="entry name" value="TATBPROTEIN"/>
</dbReference>
<proteinExistence type="inferred from homology"/>
<evidence type="ECO:0000256" key="5">
    <source>
        <dbReference type="ARBA" id="ARBA00022927"/>
    </source>
</evidence>
<dbReference type="NCBIfam" id="TIGR01410">
    <property type="entry name" value="tatB"/>
    <property type="match status" value="1"/>
</dbReference>
<dbReference type="PANTHER" id="PTHR33162">
    <property type="entry name" value="SEC-INDEPENDENT PROTEIN TRANSLOCASE PROTEIN TATA, CHLOROPLASTIC"/>
    <property type="match status" value="1"/>
</dbReference>
<keyword evidence="7 9" id="KW-0811">Translocation</keyword>
<evidence type="ECO:0000256" key="4">
    <source>
        <dbReference type="ARBA" id="ARBA00022692"/>
    </source>
</evidence>